<dbReference type="Proteomes" id="UP000320839">
    <property type="component" value="Chromosome"/>
</dbReference>
<evidence type="ECO:0000313" key="1">
    <source>
        <dbReference type="EMBL" id="QDV16385.1"/>
    </source>
</evidence>
<protein>
    <submittedName>
        <fullName evidence="1">Uncharacterized protein</fullName>
    </submittedName>
</protein>
<reference evidence="1 2" key="1">
    <citation type="submission" date="2019-02" db="EMBL/GenBank/DDBJ databases">
        <title>Deep-cultivation of Planctomycetes and their phenomic and genomic characterization uncovers novel biology.</title>
        <authorList>
            <person name="Wiegand S."/>
            <person name="Jogler M."/>
            <person name="Boedeker C."/>
            <person name="Pinto D."/>
            <person name="Vollmers J."/>
            <person name="Rivas-Marin E."/>
            <person name="Kohn T."/>
            <person name="Peeters S.H."/>
            <person name="Heuer A."/>
            <person name="Rast P."/>
            <person name="Oberbeckmann S."/>
            <person name="Bunk B."/>
            <person name="Jeske O."/>
            <person name="Meyerdierks A."/>
            <person name="Storesund J.E."/>
            <person name="Kallscheuer N."/>
            <person name="Luecker S."/>
            <person name="Lage O.M."/>
            <person name="Pohl T."/>
            <person name="Merkel B.J."/>
            <person name="Hornburger P."/>
            <person name="Mueller R.-W."/>
            <person name="Bruemmer F."/>
            <person name="Labrenz M."/>
            <person name="Spormann A.M."/>
            <person name="Op den Camp H."/>
            <person name="Overmann J."/>
            <person name="Amann R."/>
            <person name="Jetten M.S.M."/>
            <person name="Mascher T."/>
            <person name="Medema M.H."/>
            <person name="Devos D.P."/>
            <person name="Kaster A.-K."/>
            <person name="Ovreas L."/>
            <person name="Rohde M."/>
            <person name="Galperin M.Y."/>
            <person name="Jogler C."/>
        </authorList>
    </citation>
    <scope>NUCLEOTIDE SEQUENCE [LARGE SCALE GENOMIC DNA]</scope>
    <source>
        <strain evidence="1 2">Pan153</strain>
    </source>
</reference>
<evidence type="ECO:0000313" key="2">
    <source>
        <dbReference type="Proteomes" id="UP000320839"/>
    </source>
</evidence>
<organism evidence="1 2">
    <name type="scientific">Gimesia panareensis</name>
    <dbReference type="NCBI Taxonomy" id="2527978"/>
    <lineage>
        <taxon>Bacteria</taxon>
        <taxon>Pseudomonadati</taxon>
        <taxon>Planctomycetota</taxon>
        <taxon>Planctomycetia</taxon>
        <taxon>Planctomycetales</taxon>
        <taxon>Planctomycetaceae</taxon>
        <taxon>Gimesia</taxon>
    </lineage>
</organism>
<name>A0A518FJ58_9PLAN</name>
<sequence>MQSLLIIPLIMVALIGAHWMKVRLQKSLTPLNQLLHSDSIHILTEAEKRILKILDDLYVNRVLEAEVHRTDDVAWLELIFDTRYVLVPSMHVNLTQFARRQQEEMLDDSQVRKTLTVGTPQDLIRKRIQ</sequence>
<gene>
    <name evidence="1" type="ORF">Pan153_10120</name>
</gene>
<accession>A0A518FJ58</accession>
<proteinExistence type="predicted"/>
<dbReference type="EMBL" id="CP036317">
    <property type="protein sequence ID" value="QDV16385.1"/>
    <property type="molecule type" value="Genomic_DNA"/>
</dbReference>
<dbReference type="AlphaFoldDB" id="A0A518FJ58"/>